<keyword evidence="3" id="KW-1185">Reference proteome</keyword>
<dbReference type="GeneID" id="15806353"/>
<dbReference type="KEGG" id="beq:BEWA_000710"/>
<reference evidence="2 3" key="1">
    <citation type="journal article" date="2012" name="BMC Genomics">
        <title>Comparative genomic analysis and phylogenetic position of Theileria equi.</title>
        <authorList>
            <person name="Kappmeyer L.S."/>
            <person name="Thiagarajan M."/>
            <person name="Herndon D.R."/>
            <person name="Ramsay J.D."/>
            <person name="Caler E."/>
            <person name="Djikeng A."/>
            <person name="Gillespie J.J."/>
            <person name="Lau A.O."/>
            <person name="Roalson E.H."/>
            <person name="Silva J.C."/>
            <person name="Silva M.G."/>
            <person name="Suarez C.E."/>
            <person name="Ueti M.W."/>
            <person name="Nene V.M."/>
            <person name="Mealey R.H."/>
            <person name="Knowles D.P."/>
            <person name="Brayton K.A."/>
        </authorList>
    </citation>
    <scope>NUCLEOTIDE SEQUENCE [LARGE SCALE GENOMIC DNA]</scope>
    <source>
        <strain evidence="2 3">WA</strain>
    </source>
</reference>
<keyword evidence="1" id="KW-1133">Transmembrane helix</keyword>
<dbReference type="VEuPathDB" id="PiroplasmaDB:BEWA_000710"/>
<feature type="transmembrane region" description="Helical" evidence="1">
    <location>
        <begin position="6"/>
        <end position="25"/>
    </location>
</feature>
<dbReference type="EMBL" id="CP001670">
    <property type="protein sequence ID" value="AFZ80666.1"/>
    <property type="molecule type" value="Genomic_DNA"/>
</dbReference>
<name>L0B075_THEEQ</name>
<proteinExistence type="predicted"/>
<evidence type="ECO:0000313" key="2">
    <source>
        <dbReference type="EMBL" id="AFZ80666.1"/>
    </source>
</evidence>
<dbReference type="OrthoDB" id="362366at2759"/>
<protein>
    <recommendedName>
        <fullName evidence="4">Signal peptide containing protein</fullName>
    </recommendedName>
</protein>
<gene>
    <name evidence="2" type="ORF">BEWA_000710</name>
</gene>
<keyword evidence="1" id="KW-0472">Membrane</keyword>
<evidence type="ECO:0008006" key="4">
    <source>
        <dbReference type="Google" id="ProtNLM"/>
    </source>
</evidence>
<evidence type="ECO:0000313" key="3">
    <source>
        <dbReference type="Proteomes" id="UP000031512"/>
    </source>
</evidence>
<dbReference type="RefSeq" id="XP_004830332.1">
    <property type="nucleotide sequence ID" value="XM_004830275.1"/>
</dbReference>
<sequence>MGSFLVLSHIFIHLVHYIGMYTILLTTKVPGENIILDIRHQVQTEHYNCFIQTRDVITHVSFSLNPFSRAIKVVDGGLTIWEPQEVGEKCSSLTFHTHYDLKVLAYIYIVNGRKINYIHYKYKGGLWSVITIGEYRMILRKILGKRRFDISNPDSLRYFTVQSHTEEQAPAKMYIPLPMYSIIDIQDTGQTIWKAGVEGERATFIVIHGHDGMPRFMHMYIRKDSCFETLYFEKLDTGRWTNLYKDVFFKKMAIYRPYDTRL</sequence>
<keyword evidence="1" id="KW-0812">Transmembrane</keyword>
<dbReference type="Proteomes" id="UP000031512">
    <property type="component" value="Chromosome 3"/>
</dbReference>
<evidence type="ECO:0000256" key="1">
    <source>
        <dbReference type="SAM" id="Phobius"/>
    </source>
</evidence>
<dbReference type="AlphaFoldDB" id="L0B075"/>
<organism evidence="2 3">
    <name type="scientific">Theileria equi strain WA</name>
    <dbReference type="NCBI Taxonomy" id="1537102"/>
    <lineage>
        <taxon>Eukaryota</taxon>
        <taxon>Sar</taxon>
        <taxon>Alveolata</taxon>
        <taxon>Apicomplexa</taxon>
        <taxon>Aconoidasida</taxon>
        <taxon>Piroplasmida</taxon>
        <taxon>Theileriidae</taxon>
        <taxon>Theileria</taxon>
    </lineage>
</organism>
<accession>L0B075</accession>